<dbReference type="SUPFAM" id="SSF55455">
    <property type="entry name" value="SRF-like"/>
    <property type="match status" value="1"/>
</dbReference>
<dbReference type="SMART" id="SM00432">
    <property type="entry name" value="MADS"/>
    <property type="match status" value="1"/>
</dbReference>
<dbReference type="InterPro" id="IPR036879">
    <property type="entry name" value="TF_MADSbox_sf"/>
</dbReference>
<keyword evidence="2" id="KW-0805">Transcription regulation</keyword>
<evidence type="ECO:0000256" key="5">
    <source>
        <dbReference type="ARBA" id="ARBA00023242"/>
    </source>
</evidence>
<gene>
    <name evidence="8" type="ORF">FB45DRAFT_893339</name>
</gene>
<evidence type="ECO:0000256" key="6">
    <source>
        <dbReference type="SAM" id="MobiDB-lite"/>
    </source>
</evidence>
<comment type="subcellular location">
    <subcellularLocation>
        <location evidence="1">Nucleus</location>
    </subcellularLocation>
</comment>
<keyword evidence="4" id="KW-0804">Transcription</keyword>
<evidence type="ECO:0000313" key="8">
    <source>
        <dbReference type="EMBL" id="KAJ7647398.1"/>
    </source>
</evidence>
<reference evidence="8" key="1">
    <citation type="submission" date="2023-03" db="EMBL/GenBank/DDBJ databases">
        <title>Massive genome expansion in bonnet fungi (Mycena s.s.) driven by repeated elements and novel gene families across ecological guilds.</title>
        <authorList>
            <consortium name="Lawrence Berkeley National Laboratory"/>
            <person name="Harder C.B."/>
            <person name="Miyauchi S."/>
            <person name="Viragh M."/>
            <person name="Kuo A."/>
            <person name="Thoen E."/>
            <person name="Andreopoulos B."/>
            <person name="Lu D."/>
            <person name="Skrede I."/>
            <person name="Drula E."/>
            <person name="Henrissat B."/>
            <person name="Morin E."/>
            <person name="Kohler A."/>
            <person name="Barry K."/>
            <person name="LaButti K."/>
            <person name="Morin E."/>
            <person name="Salamov A."/>
            <person name="Lipzen A."/>
            <person name="Mereny Z."/>
            <person name="Hegedus B."/>
            <person name="Baldrian P."/>
            <person name="Stursova M."/>
            <person name="Weitz H."/>
            <person name="Taylor A."/>
            <person name="Grigoriev I.V."/>
            <person name="Nagy L.G."/>
            <person name="Martin F."/>
            <person name="Kauserud H."/>
        </authorList>
    </citation>
    <scope>NUCLEOTIDE SEQUENCE</scope>
    <source>
        <strain evidence="8">9284</strain>
    </source>
</reference>
<proteinExistence type="predicted"/>
<feature type="domain" description="MADS-box" evidence="7">
    <location>
        <begin position="1"/>
        <end position="51"/>
    </location>
</feature>
<keyword evidence="5" id="KW-0539">Nucleus</keyword>
<name>A0AAD7CHJ5_9AGAR</name>
<dbReference type="Proteomes" id="UP001221142">
    <property type="component" value="Unassembled WGS sequence"/>
</dbReference>
<keyword evidence="9" id="KW-1185">Reference proteome</keyword>
<dbReference type="Pfam" id="PF00319">
    <property type="entry name" value="SRF-TF"/>
    <property type="match status" value="1"/>
</dbReference>
<evidence type="ECO:0000313" key="9">
    <source>
        <dbReference type="Proteomes" id="UP001221142"/>
    </source>
</evidence>
<sequence length="277" mass="30707">MGRRKISIEPILHERNRSVTFLKRKNGLFKKAYELGVLCSVDIAVIIFEQRPGHNVKLYQYCSGDVQEIVTRQTRFDGERETRGPPDFSGAAATKLEDTAEGDEEEQDEEDEVIPTLGSKRRNDGSKAATDLALNIDVSNAHPRTAFLVPALTQSRWIIGLEHNAPRPRRHCRSRATATRRRAKSSVSNHACCLQAAQALRYRLGGSRTHPRCGGHLATRTAAAATTAVLTIRGSRLCRRRLIRFPGLGANAAITSTQWAQHRHGHQHTGTQAAIHS</sequence>
<evidence type="ECO:0000259" key="7">
    <source>
        <dbReference type="PROSITE" id="PS50066"/>
    </source>
</evidence>
<dbReference type="AlphaFoldDB" id="A0AAD7CHJ5"/>
<protein>
    <recommendedName>
        <fullName evidence="7">MADS-box domain-containing protein</fullName>
    </recommendedName>
</protein>
<feature type="region of interest" description="Disordered" evidence="6">
    <location>
        <begin position="74"/>
        <end position="126"/>
    </location>
</feature>
<accession>A0AAD7CHJ5</accession>
<dbReference type="GO" id="GO:0046983">
    <property type="term" value="F:protein dimerization activity"/>
    <property type="evidence" value="ECO:0007669"/>
    <property type="project" value="InterPro"/>
</dbReference>
<keyword evidence="3" id="KW-0238">DNA-binding</keyword>
<dbReference type="PROSITE" id="PS50066">
    <property type="entry name" value="MADS_BOX_2"/>
    <property type="match status" value="1"/>
</dbReference>
<dbReference type="PRINTS" id="PR00404">
    <property type="entry name" value="MADSDOMAIN"/>
</dbReference>
<feature type="compositionally biased region" description="Acidic residues" evidence="6">
    <location>
        <begin position="99"/>
        <end position="113"/>
    </location>
</feature>
<dbReference type="InterPro" id="IPR002100">
    <property type="entry name" value="TF_MADSbox"/>
</dbReference>
<evidence type="ECO:0000256" key="4">
    <source>
        <dbReference type="ARBA" id="ARBA00023163"/>
    </source>
</evidence>
<dbReference type="Gene3D" id="3.40.1810.10">
    <property type="entry name" value="Transcription factor, MADS-box"/>
    <property type="match status" value="1"/>
</dbReference>
<dbReference type="GO" id="GO:0000981">
    <property type="term" value="F:DNA-binding transcription factor activity, RNA polymerase II-specific"/>
    <property type="evidence" value="ECO:0007669"/>
    <property type="project" value="TreeGrafter"/>
</dbReference>
<evidence type="ECO:0000256" key="1">
    <source>
        <dbReference type="ARBA" id="ARBA00004123"/>
    </source>
</evidence>
<dbReference type="EMBL" id="JARKIF010000002">
    <property type="protein sequence ID" value="KAJ7647398.1"/>
    <property type="molecule type" value="Genomic_DNA"/>
</dbReference>
<dbReference type="GO" id="GO:0005634">
    <property type="term" value="C:nucleus"/>
    <property type="evidence" value="ECO:0007669"/>
    <property type="project" value="UniProtKB-SubCell"/>
</dbReference>
<dbReference type="PANTHER" id="PTHR11945:SF534">
    <property type="entry name" value="MYOCYTE-SPECIFIC ENHANCER FACTOR 2"/>
    <property type="match status" value="1"/>
</dbReference>
<evidence type="ECO:0000256" key="3">
    <source>
        <dbReference type="ARBA" id="ARBA00023125"/>
    </source>
</evidence>
<feature type="compositionally biased region" description="Basic and acidic residues" evidence="6">
    <location>
        <begin position="74"/>
        <end position="84"/>
    </location>
</feature>
<comment type="caution">
    <text evidence="8">The sequence shown here is derived from an EMBL/GenBank/DDBJ whole genome shotgun (WGS) entry which is preliminary data.</text>
</comment>
<dbReference type="GO" id="GO:0045944">
    <property type="term" value="P:positive regulation of transcription by RNA polymerase II"/>
    <property type="evidence" value="ECO:0007669"/>
    <property type="project" value="TreeGrafter"/>
</dbReference>
<evidence type="ECO:0000256" key="2">
    <source>
        <dbReference type="ARBA" id="ARBA00023015"/>
    </source>
</evidence>
<dbReference type="PANTHER" id="PTHR11945">
    <property type="entry name" value="MADS BOX PROTEIN"/>
    <property type="match status" value="1"/>
</dbReference>
<organism evidence="8 9">
    <name type="scientific">Roridomyces roridus</name>
    <dbReference type="NCBI Taxonomy" id="1738132"/>
    <lineage>
        <taxon>Eukaryota</taxon>
        <taxon>Fungi</taxon>
        <taxon>Dikarya</taxon>
        <taxon>Basidiomycota</taxon>
        <taxon>Agaricomycotina</taxon>
        <taxon>Agaricomycetes</taxon>
        <taxon>Agaricomycetidae</taxon>
        <taxon>Agaricales</taxon>
        <taxon>Marasmiineae</taxon>
        <taxon>Mycenaceae</taxon>
        <taxon>Roridomyces</taxon>
    </lineage>
</organism>
<dbReference type="GO" id="GO:0000978">
    <property type="term" value="F:RNA polymerase II cis-regulatory region sequence-specific DNA binding"/>
    <property type="evidence" value="ECO:0007669"/>
    <property type="project" value="TreeGrafter"/>
</dbReference>